<proteinExistence type="predicted"/>
<accession>A0A2H9YS72</accession>
<protein>
    <recommendedName>
        <fullName evidence="4">Tail assembly chaperone</fullName>
    </recommendedName>
</protein>
<evidence type="ECO:0000313" key="3">
    <source>
        <dbReference type="Proteomes" id="UP000243446"/>
    </source>
</evidence>
<dbReference type="EMBL" id="PHRG01000003">
    <property type="protein sequence ID" value="PJO75497.1"/>
    <property type="molecule type" value="Genomic_DNA"/>
</dbReference>
<dbReference type="RefSeq" id="WP_100535071.1">
    <property type="nucleotide sequence ID" value="NZ_CBDBYO010000017.1"/>
</dbReference>
<dbReference type="Proteomes" id="UP000243446">
    <property type="component" value="Unassembled WGS sequence"/>
</dbReference>
<evidence type="ECO:0000313" key="2">
    <source>
        <dbReference type="EMBL" id="PJO75497.1"/>
    </source>
</evidence>
<reference evidence="2 3" key="1">
    <citation type="submission" date="2017-11" db="EMBL/GenBank/DDBJ databases">
        <title>Revising the taxonomy of the Acinetobacter lwoffii group: the description of Acinetobacter pseudolwoffii sp. nov. and emended description of Acinetobacter lwoffii.</title>
        <authorList>
            <person name="Nemec A."/>
            <person name="Radolfova-Krizova L."/>
        </authorList>
    </citation>
    <scope>NUCLEOTIDE SEQUENCE [LARGE SCALE GENOMIC DNA]</scope>
    <source>
        <strain evidence="2 3">ANC 5044</strain>
    </source>
</reference>
<feature type="compositionally biased region" description="Basic residues" evidence="1">
    <location>
        <begin position="140"/>
        <end position="149"/>
    </location>
</feature>
<feature type="compositionally biased region" description="Low complexity" evidence="1">
    <location>
        <begin position="121"/>
        <end position="132"/>
    </location>
</feature>
<name>A0A2H9YS72_9GAMM</name>
<evidence type="ECO:0000256" key="1">
    <source>
        <dbReference type="SAM" id="MobiDB-lite"/>
    </source>
</evidence>
<evidence type="ECO:0008006" key="4">
    <source>
        <dbReference type="Google" id="ProtNLM"/>
    </source>
</evidence>
<dbReference type="AlphaFoldDB" id="A0A2H9YS72"/>
<gene>
    <name evidence="2" type="ORF">CWI32_08175</name>
</gene>
<feature type="region of interest" description="Disordered" evidence="1">
    <location>
        <begin position="120"/>
        <end position="149"/>
    </location>
</feature>
<organism evidence="2 3">
    <name type="scientific">Acinetobacter pseudolwoffii</name>
    <dbReference type="NCBI Taxonomy" id="2053287"/>
    <lineage>
        <taxon>Bacteria</taxon>
        <taxon>Pseudomonadati</taxon>
        <taxon>Pseudomonadota</taxon>
        <taxon>Gammaproteobacteria</taxon>
        <taxon>Moraxellales</taxon>
        <taxon>Moraxellaceae</taxon>
        <taxon>Acinetobacter</taxon>
    </lineage>
</organism>
<dbReference type="GeneID" id="97176670"/>
<sequence>MAKLNTSELLALSSTALSDLSPKSPKFIINDEEFEVDILVKALSYDEVTNMFKGEDPEKITVADVVKRRVLLTVFNADTKKPLCSTIEEVGNLHPAIIGAIHDASNEVNDFLGKNKLKLKSTNSGVNSSSTESVEEPSSKQKRKSLQKS</sequence>
<comment type="caution">
    <text evidence="2">The sequence shown here is derived from an EMBL/GenBank/DDBJ whole genome shotgun (WGS) entry which is preliminary data.</text>
</comment>